<keyword evidence="2" id="KW-1185">Reference proteome</keyword>
<protein>
    <submittedName>
        <fullName evidence="1">Uncharacterized protein</fullName>
    </submittedName>
</protein>
<dbReference type="Proteomes" id="UP000502508">
    <property type="component" value="Chromosome"/>
</dbReference>
<dbReference type="EMBL" id="AP022870">
    <property type="protein sequence ID" value="BCB74269.1"/>
    <property type="molecule type" value="Genomic_DNA"/>
</dbReference>
<organism evidence="1 2">
    <name type="scientific">Phytohabitans flavus</name>
    <dbReference type="NCBI Taxonomy" id="1076124"/>
    <lineage>
        <taxon>Bacteria</taxon>
        <taxon>Bacillati</taxon>
        <taxon>Actinomycetota</taxon>
        <taxon>Actinomycetes</taxon>
        <taxon>Micromonosporales</taxon>
        <taxon>Micromonosporaceae</taxon>
    </lineage>
</organism>
<accession>A0A6F8XKF4</accession>
<reference evidence="1 2" key="2">
    <citation type="submission" date="2020-03" db="EMBL/GenBank/DDBJ databases">
        <authorList>
            <person name="Ichikawa N."/>
            <person name="Kimura A."/>
            <person name="Kitahashi Y."/>
            <person name="Uohara A."/>
        </authorList>
    </citation>
    <scope>NUCLEOTIDE SEQUENCE [LARGE SCALE GENOMIC DNA]</scope>
    <source>
        <strain evidence="1 2">NBRC 107702</strain>
    </source>
</reference>
<reference evidence="1 2" key="1">
    <citation type="submission" date="2020-03" db="EMBL/GenBank/DDBJ databases">
        <title>Whole genome shotgun sequence of Phytohabitans flavus NBRC 107702.</title>
        <authorList>
            <person name="Komaki H."/>
            <person name="Tamura T."/>
        </authorList>
    </citation>
    <scope>NUCLEOTIDE SEQUENCE [LARGE SCALE GENOMIC DNA]</scope>
    <source>
        <strain evidence="1 2">NBRC 107702</strain>
    </source>
</reference>
<dbReference type="RefSeq" id="WP_173033607.1">
    <property type="nucleotide sequence ID" value="NZ_AP022870.1"/>
</dbReference>
<dbReference type="KEGG" id="pfla:Pflav_006790"/>
<evidence type="ECO:0000313" key="2">
    <source>
        <dbReference type="Proteomes" id="UP000502508"/>
    </source>
</evidence>
<sequence length="106" mass="11831">MPPTDEEIRVAIAALRFDASEWREWARTLDRASTVVDQLGLSLDDMCVLSGMVGLPETYAEVRLRARTLATQGALRFREVAGALTAAADGYERDERNAVHRLRGVW</sequence>
<evidence type="ECO:0000313" key="1">
    <source>
        <dbReference type="EMBL" id="BCB74269.1"/>
    </source>
</evidence>
<name>A0A6F8XKF4_9ACTN</name>
<proteinExistence type="predicted"/>
<gene>
    <name evidence="1" type="ORF">Pflav_006790</name>
</gene>
<dbReference type="AlphaFoldDB" id="A0A6F8XKF4"/>